<evidence type="ECO:0000313" key="4">
    <source>
        <dbReference type="Proteomes" id="UP000054561"/>
    </source>
</evidence>
<feature type="chain" id="PRO_5002344266" description="PH domain-containing protein" evidence="2">
    <location>
        <begin position="21"/>
        <end position="302"/>
    </location>
</feature>
<dbReference type="AlphaFoldDB" id="A0A0D9QRP1"/>
<feature type="compositionally biased region" description="Acidic residues" evidence="1">
    <location>
        <begin position="176"/>
        <end position="199"/>
    </location>
</feature>
<keyword evidence="4" id="KW-1185">Reference proteome</keyword>
<evidence type="ECO:0000256" key="1">
    <source>
        <dbReference type="SAM" id="MobiDB-lite"/>
    </source>
</evidence>
<dbReference type="OMA" id="FWVNSIT"/>
<name>A0A0D9QRP1_PLAFR</name>
<evidence type="ECO:0000256" key="2">
    <source>
        <dbReference type="SAM" id="SignalP"/>
    </source>
</evidence>
<feature type="region of interest" description="Disordered" evidence="1">
    <location>
        <begin position="247"/>
        <end position="302"/>
    </location>
</feature>
<organism evidence="3 4">
    <name type="scientific">Plasmodium fragile</name>
    <dbReference type="NCBI Taxonomy" id="5857"/>
    <lineage>
        <taxon>Eukaryota</taxon>
        <taxon>Sar</taxon>
        <taxon>Alveolata</taxon>
        <taxon>Apicomplexa</taxon>
        <taxon>Aconoidasida</taxon>
        <taxon>Haemosporida</taxon>
        <taxon>Plasmodiidae</taxon>
        <taxon>Plasmodium</taxon>
        <taxon>Plasmodium (Plasmodium)</taxon>
    </lineage>
</organism>
<evidence type="ECO:0008006" key="5">
    <source>
        <dbReference type="Google" id="ProtNLM"/>
    </source>
</evidence>
<feature type="compositionally biased region" description="Acidic residues" evidence="1">
    <location>
        <begin position="288"/>
        <end position="302"/>
    </location>
</feature>
<reference evidence="3 4" key="1">
    <citation type="submission" date="2014-03" db="EMBL/GenBank/DDBJ databases">
        <title>The Genome Sequence of Plasmodium fragile nilgiri.</title>
        <authorList>
            <consortium name="The Broad Institute Genomics Platform"/>
            <consortium name="The Broad Institute Genome Sequencing Center for Infectious Disease"/>
            <person name="Neafsey D."/>
            <person name="Duraisingh M."/>
            <person name="Young S.K."/>
            <person name="Zeng Q."/>
            <person name="Gargeya S."/>
            <person name="Abouelleil A."/>
            <person name="Alvarado L."/>
            <person name="Chapman S.B."/>
            <person name="Gainer-Dewar J."/>
            <person name="Goldberg J."/>
            <person name="Griggs A."/>
            <person name="Gujja S."/>
            <person name="Hansen M."/>
            <person name="Howarth C."/>
            <person name="Imamovic A."/>
            <person name="Larimer J."/>
            <person name="Pearson M."/>
            <person name="Poon T.W."/>
            <person name="Priest M."/>
            <person name="Roberts A."/>
            <person name="Saif S."/>
            <person name="Shea T."/>
            <person name="Sykes S."/>
            <person name="Wortman J."/>
            <person name="Nusbaum C."/>
            <person name="Birren B."/>
        </authorList>
    </citation>
    <scope>NUCLEOTIDE SEQUENCE [LARGE SCALE GENOMIC DNA]</scope>
    <source>
        <strain evidence="4">nilgiri</strain>
    </source>
</reference>
<dbReference type="EMBL" id="KQ001651">
    <property type="protein sequence ID" value="KJP89472.1"/>
    <property type="molecule type" value="Genomic_DNA"/>
</dbReference>
<gene>
    <name evidence="3" type="ORF">AK88_00915</name>
</gene>
<protein>
    <recommendedName>
        <fullName evidence="5">PH domain-containing protein</fullName>
    </recommendedName>
</protein>
<dbReference type="VEuPathDB" id="PlasmoDB:AK88_00915"/>
<keyword evidence="2" id="KW-0732">Signal</keyword>
<dbReference type="OrthoDB" id="340921at2759"/>
<evidence type="ECO:0000313" key="3">
    <source>
        <dbReference type="EMBL" id="KJP89472.1"/>
    </source>
</evidence>
<dbReference type="RefSeq" id="XP_012333982.1">
    <property type="nucleotide sequence ID" value="XM_012478559.1"/>
</dbReference>
<feature type="signal peptide" evidence="2">
    <location>
        <begin position="1"/>
        <end position="20"/>
    </location>
</feature>
<dbReference type="GeneID" id="24266229"/>
<dbReference type="Proteomes" id="UP000054561">
    <property type="component" value="Unassembled WGS sequence"/>
</dbReference>
<accession>A0A0D9QRP1</accession>
<proteinExistence type="predicted"/>
<sequence>MHSIKWALPILLLNVFLSRCAPVFFNKNLDKWTKELLKVSKNEYNNLDEAKSFANRKYCGQSLKHLAGLILDKTDKEGKLIIEGSIVSNKLMLKLGNIKEKEISIKDILLPIETLSSKCINIRQGKKKDDSTILCLASKVLRNFWVNSITDAVLCKMTKNRGKLPEYNYAQGGNDKEEEQNEKEGDAGEEGDKDEEGDLEQAGATKQSLKKKANTQQKEQNLAMKKIINEEFDEEQENEPKGLKVRIAKSKFGSPQVKINGKSVDEVQKNGSEQETDETENQNKDESMESDETGDEGDEQAE</sequence>
<feature type="region of interest" description="Disordered" evidence="1">
    <location>
        <begin position="165"/>
        <end position="224"/>
    </location>
</feature>